<evidence type="ECO:0000313" key="3">
    <source>
        <dbReference type="EMBL" id="KAK3505850.1"/>
    </source>
</evidence>
<feature type="domain" description="DUF6729" evidence="2">
    <location>
        <begin position="129"/>
        <end position="348"/>
    </location>
</feature>
<dbReference type="EMBL" id="JAUCMX010000476">
    <property type="protein sequence ID" value="KAK3505850.1"/>
    <property type="molecule type" value="Genomic_DNA"/>
</dbReference>
<feature type="non-terminal residue" evidence="3">
    <location>
        <position position="1"/>
    </location>
</feature>
<comment type="caution">
    <text evidence="3">The sequence shown here is derived from an EMBL/GenBank/DDBJ whole genome shotgun (WGS) entry which is preliminary data.</text>
</comment>
<protein>
    <recommendedName>
        <fullName evidence="2">DUF6729 domain-containing protein</fullName>
    </recommendedName>
</protein>
<reference evidence="3" key="1">
    <citation type="submission" date="2023-06" db="EMBL/GenBank/DDBJ databases">
        <title>Male Hemibagrus guttatus genome.</title>
        <authorList>
            <person name="Bian C."/>
        </authorList>
    </citation>
    <scope>NUCLEOTIDE SEQUENCE</scope>
    <source>
        <strain evidence="3">Male_cb2023</strain>
        <tissue evidence="3">Muscle</tissue>
    </source>
</reference>
<organism evidence="3 4">
    <name type="scientific">Hemibagrus guttatus</name>
    <dbReference type="NCBI Taxonomy" id="175788"/>
    <lineage>
        <taxon>Eukaryota</taxon>
        <taxon>Metazoa</taxon>
        <taxon>Chordata</taxon>
        <taxon>Craniata</taxon>
        <taxon>Vertebrata</taxon>
        <taxon>Euteleostomi</taxon>
        <taxon>Actinopterygii</taxon>
        <taxon>Neopterygii</taxon>
        <taxon>Teleostei</taxon>
        <taxon>Ostariophysi</taxon>
        <taxon>Siluriformes</taxon>
        <taxon>Bagridae</taxon>
        <taxon>Hemibagrus</taxon>
    </lineage>
</organism>
<sequence>AKKFDLPTMDVKVFDDSKTEVDEEAFEYLLTRPDLGVLEIFVPGTANLDAARIRFKTLMLAYKAKNGPALSYLKALVTPRTAPRSPRSTSTARLVPPSLREKGEPSTSAAPAALGDESGSVSSLPLKLKKTLPLQDQRWIASTLFHGGGLRPDLQLWYEPPGPSLIYHQASTLGRFFTQRLFVWMPYHQWKVRPFCPVCEKRLSGAGLHKRARRVLDIDRYYLMVTETLRCTVCCVHYLPTSQTVLNQFDLPHQRLFCPILTYKYACDIRVIRLMRERILGNSPTRLAKQLKENHRREWLNRLAHYVEECVAFAKHPSLFPITFQEPPEPIEVPTSKWLLIVYGKDIMSHLDHVKASITSKFGNILKLDSTRKIIKKLSGHAQGTAQWLSSVGNERGEILRDLNAQGGPGQDSMVSGLIRRYPALMACLSACIFEWDPHDIALLWRAKREQLEEEGLPIITSTIVIRRISKYELALYCRRRTRGVETTVQAIERLLQELGGGKRPYGCPSAGHHEDGENLAYSKAACEVA</sequence>
<keyword evidence="4" id="KW-1185">Reference proteome</keyword>
<dbReference type="InterPro" id="IPR046616">
    <property type="entry name" value="DUF6729"/>
</dbReference>
<proteinExistence type="predicted"/>
<evidence type="ECO:0000256" key="1">
    <source>
        <dbReference type="SAM" id="MobiDB-lite"/>
    </source>
</evidence>
<evidence type="ECO:0000259" key="2">
    <source>
        <dbReference type="Pfam" id="PF20499"/>
    </source>
</evidence>
<name>A0AAE0PPY7_9TELE</name>
<dbReference type="PANTHER" id="PTHR24401:SF29">
    <property type="entry name" value="SI:CH211-243P7.3-RELATED"/>
    <property type="match status" value="1"/>
</dbReference>
<dbReference type="Pfam" id="PF20499">
    <property type="entry name" value="DUF6729"/>
    <property type="match status" value="1"/>
</dbReference>
<evidence type="ECO:0000313" key="4">
    <source>
        <dbReference type="Proteomes" id="UP001274896"/>
    </source>
</evidence>
<gene>
    <name evidence="3" type="ORF">QTP70_019747</name>
</gene>
<dbReference type="AlphaFoldDB" id="A0AAE0PPY7"/>
<feature type="region of interest" description="Disordered" evidence="1">
    <location>
        <begin position="81"/>
        <end position="121"/>
    </location>
</feature>
<dbReference type="Proteomes" id="UP001274896">
    <property type="component" value="Unassembled WGS sequence"/>
</dbReference>
<dbReference type="PANTHER" id="PTHR24401">
    <property type="entry name" value="SI:CH211-243P7.3-RELATED"/>
    <property type="match status" value="1"/>
</dbReference>
<accession>A0AAE0PPY7</accession>